<comment type="similarity">
    <text evidence="7">Belongs to the transglycosylase MltG family.</text>
</comment>
<dbReference type="GO" id="GO:0071555">
    <property type="term" value="P:cell wall organization"/>
    <property type="evidence" value="ECO:0007669"/>
    <property type="project" value="UniProtKB-KW"/>
</dbReference>
<keyword evidence="6 7" id="KW-0961">Cell wall biogenesis/degradation</keyword>
<dbReference type="HAMAP" id="MF_02065">
    <property type="entry name" value="MltG"/>
    <property type="match status" value="1"/>
</dbReference>
<dbReference type="GO" id="GO:0009252">
    <property type="term" value="P:peptidoglycan biosynthetic process"/>
    <property type="evidence" value="ECO:0007669"/>
    <property type="project" value="UniProtKB-UniRule"/>
</dbReference>
<dbReference type="InterPro" id="IPR003770">
    <property type="entry name" value="MLTG-like"/>
</dbReference>
<dbReference type="Proteomes" id="UP000176855">
    <property type="component" value="Unassembled WGS sequence"/>
</dbReference>
<evidence type="ECO:0000313" key="8">
    <source>
        <dbReference type="EMBL" id="OGZ64727.1"/>
    </source>
</evidence>
<dbReference type="CDD" id="cd08010">
    <property type="entry name" value="MltG_like"/>
    <property type="match status" value="1"/>
</dbReference>
<dbReference type="EMBL" id="MHOO01000003">
    <property type="protein sequence ID" value="OGZ64727.1"/>
    <property type="molecule type" value="Genomic_DNA"/>
</dbReference>
<feature type="site" description="Important for catalytic activity" evidence="7">
    <location>
        <position position="222"/>
    </location>
</feature>
<evidence type="ECO:0000256" key="7">
    <source>
        <dbReference type="HAMAP-Rule" id="MF_02065"/>
    </source>
</evidence>
<comment type="function">
    <text evidence="7">Functions as a peptidoglycan terminase that cleaves nascent peptidoglycan strands endolytically to terminate their elongation.</text>
</comment>
<keyword evidence="2 7" id="KW-0812">Transmembrane</keyword>
<evidence type="ECO:0000256" key="1">
    <source>
        <dbReference type="ARBA" id="ARBA00022475"/>
    </source>
</evidence>
<keyword evidence="5 7" id="KW-0456">Lyase</keyword>
<feature type="transmembrane region" description="Helical" evidence="7">
    <location>
        <begin position="12"/>
        <end position="30"/>
    </location>
</feature>
<proteinExistence type="inferred from homology"/>
<name>A0A1G2HQG2_9BACT</name>
<dbReference type="EC" id="4.2.2.29" evidence="7"/>
<keyword evidence="3 7" id="KW-1133">Transmembrane helix</keyword>
<comment type="catalytic activity">
    <reaction evidence="7">
        <text>a peptidoglycan chain = a peptidoglycan chain with N-acetyl-1,6-anhydromuramyl-[peptide] at the reducing end + a peptidoglycan chain with N-acetylglucosamine at the non-reducing end.</text>
        <dbReference type="EC" id="4.2.2.29"/>
    </reaction>
</comment>
<keyword evidence="4 7" id="KW-0472">Membrane</keyword>
<evidence type="ECO:0000256" key="5">
    <source>
        <dbReference type="ARBA" id="ARBA00023239"/>
    </source>
</evidence>
<accession>A0A1G2HQG2</accession>
<keyword evidence="1 7" id="KW-1003">Cell membrane</keyword>
<dbReference type="AlphaFoldDB" id="A0A1G2HQG2"/>
<gene>
    <name evidence="7" type="primary">mltG</name>
    <name evidence="8" type="ORF">A2730_02065</name>
</gene>
<comment type="subcellular location">
    <subcellularLocation>
        <location evidence="7">Cell membrane</location>
        <topology evidence="7">Single-pass membrane protein</topology>
    </subcellularLocation>
</comment>
<reference evidence="8 9" key="1">
    <citation type="journal article" date="2016" name="Nat. Commun.">
        <title>Thousands of microbial genomes shed light on interconnected biogeochemical processes in an aquifer system.</title>
        <authorList>
            <person name="Anantharaman K."/>
            <person name="Brown C.T."/>
            <person name="Hug L.A."/>
            <person name="Sharon I."/>
            <person name="Castelle C.J."/>
            <person name="Probst A.J."/>
            <person name="Thomas B.C."/>
            <person name="Singh A."/>
            <person name="Wilkins M.J."/>
            <person name="Karaoz U."/>
            <person name="Brodie E.L."/>
            <person name="Williams K.H."/>
            <person name="Hubbard S.S."/>
            <person name="Banfield J.F."/>
        </authorList>
    </citation>
    <scope>NUCLEOTIDE SEQUENCE [LARGE SCALE GENOMIC DNA]</scope>
</reference>
<evidence type="ECO:0000256" key="2">
    <source>
        <dbReference type="ARBA" id="ARBA00022692"/>
    </source>
</evidence>
<dbReference type="Gene3D" id="3.30.1490.480">
    <property type="entry name" value="Endolytic murein transglycosylase"/>
    <property type="match status" value="1"/>
</dbReference>
<comment type="caution">
    <text evidence="8">The sequence shown here is derived from an EMBL/GenBank/DDBJ whole genome shotgun (WGS) entry which is preliminary data.</text>
</comment>
<protein>
    <recommendedName>
        <fullName evidence="7">Endolytic murein transglycosylase</fullName>
        <ecNumber evidence="7">4.2.2.29</ecNumber>
    </recommendedName>
    <alternativeName>
        <fullName evidence="7">Peptidoglycan lytic transglycosylase</fullName>
    </alternativeName>
    <alternativeName>
        <fullName evidence="7">Peptidoglycan polymerization terminase</fullName>
    </alternativeName>
</protein>
<dbReference type="GO" id="GO:0008932">
    <property type="term" value="F:lytic endotransglycosylase activity"/>
    <property type="evidence" value="ECO:0007669"/>
    <property type="project" value="UniProtKB-UniRule"/>
</dbReference>
<evidence type="ECO:0000313" key="9">
    <source>
        <dbReference type="Proteomes" id="UP000176855"/>
    </source>
</evidence>
<dbReference type="PANTHER" id="PTHR30518:SF2">
    <property type="entry name" value="ENDOLYTIC MUREIN TRANSGLYCOSYLASE"/>
    <property type="match status" value="1"/>
</dbReference>
<dbReference type="NCBIfam" id="TIGR00247">
    <property type="entry name" value="endolytic transglycosylase MltG"/>
    <property type="match status" value="1"/>
</dbReference>
<evidence type="ECO:0000256" key="4">
    <source>
        <dbReference type="ARBA" id="ARBA00023136"/>
    </source>
</evidence>
<dbReference type="PANTHER" id="PTHR30518">
    <property type="entry name" value="ENDOLYTIC MUREIN TRANSGLYCOSYLASE"/>
    <property type="match status" value="1"/>
</dbReference>
<dbReference type="Pfam" id="PF02618">
    <property type="entry name" value="YceG"/>
    <property type="match status" value="1"/>
</dbReference>
<organism evidence="8 9">
    <name type="scientific">Candidatus Staskawiczbacteria bacterium RIFCSPHIGHO2_01_FULL_39_25</name>
    <dbReference type="NCBI Taxonomy" id="1802202"/>
    <lineage>
        <taxon>Bacteria</taxon>
        <taxon>Candidatus Staskawicziibacteriota</taxon>
    </lineage>
</organism>
<dbReference type="STRING" id="1802202.A2730_02065"/>
<dbReference type="GO" id="GO:0005886">
    <property type="term" value="C:plasma membrane"/>
    <property type="evidence" value="ECO:0007669"/>
    <property type="project" value="UniProtKB-SubCell"/>
</dbReference>
<evidence type="ECO:0000256" key="3">
    <source>
        <dbReference type="ARBA" id="ARBA00022989"/>
    </source>
</evidence>
<sequence>MDKKLKKNLKIGTALFMGVVLGSVVWGMYIPKSFQESSPLAYEAKEGMGYREIASDLKNQGLIKSKLFFELYVLALGDQSKLQAGTYSVSSLMSAAAIAKKFVMGDIMKEKITILEGWDIKHTAQYLESKKLFSQADFLAAAKKDWSYYSDILKDRPKYVGIEGYLFPDTYKVPVGSTPEEVIPYMLSNFNRKLTPELRKEIARQKKSVFQIVTMASMLEKEVRSLEDKKMVAGILWKRMETGMPLQVDATVNYATNKNTVNITTADKKINSPYNTYKYKGLPLGPISNPGIDSIMAAVYPTKSPYWYYLSARGTGKTIYSKTFQDHLLAIVKYRSS</sequence>
<evidence type="ECO:0000256" key="6">
    <source>
        <dbReference type="ARBA" id="ARBA00023316"/>
    </source>
</evidence>